<dbReference type="RefSeq" id="WP_257635531.1">
    <property type="nucleotide sequence ID" value="NZ_JANIIC010000076.1"/>
</dbReference>
<keyword evidence="1" id="KW-1133">Transmembrane helix</keyword>
<keyword evidence="3" id="KW-1185">Reference proteome</keyword>
<feature type="transmembrane region" description="Helical" evidence="1">
    <location>
        <begin position="32"/>
        <end position="52"/>
    </location>
</feature>
<dbReference type="Proteomes" id="UP001142400">
    <property type="component" value="Unassembled WGS sequence"/>
</dbReference>
<accession>A0A9X2M5V5</accession>
<feature type="transmembrane region" description="Helical" evidence="1">
    <location>
        <begin position="123"/>
        <end position="143"/>
    </location>
</feature>
<organism evidence="2 3">
    <name type="scientific">Streptomyces malaysiensis subsp. samsunensis</name>
    <dbReference type="NCBI Taxonomy" id="459658"/>
    <lineage>
        <taxon>Bacteria</taxon>
        <taxon>Bacillati</taxon>
        <taxon>Actinomycetota</taxon>
        <taxon>Actinomycetes</taxon>
        <taxon>Kitasatosporales</taxon>
        <taxon>Streptomycetaceae</taxon>
        <taxon>Streptomyces</taxon>
        <taxon>Streptomyces violaceusniger group</taxon>
    </lineage>
</organism>
<feature type="transmembrane region" description="Helical" evidence="1">
    <location>
        <begin position="72"/>
        <end position="91"/>
    </location>
</feature>
<keyword evidence="1" id="KW-0472">Membrane</keyword>
<dbReference type="EMBL" id="JANIIC010000076">
    <property type="protein sequence ID" value="MCQ8835360.1"/>
    <property type="molecule type" value="Genomic_DNA"/>
</dbReference>
<gene>
    <name evidence="2" type="ORF">NQU54_41605</name>
</gene>
<name>A0A9X2M5V5_STRMQ</name>
<evidence type="ECO:0000313" key="2">
    <source>
        <dbReference type="EMBL" id="MCQ8835360.1"/>
    </source>
</evidence>
<reference evidence="2" key="1">
    <citation type="submission" date="2022-06" db="EMBL/GenBank/DDBJ databases">
        <title>WGS of actinobacteria.</title>
        <authorList>
            <person name="Thawai C."/>
        </authorList>
    </citation>
    <scope>NUCLEOTIDE SEQUENCE</scope>
    <source>
        <strain evidence="2">DSM 42010</strain>
    </source>
</reference>
<keyword evidence="1" id="KW-0812">Transmembrane</keyword>
<comment type="caution">
    <text evidence="2">The sequence shown here is derived from an EMBL/GenBank/DDBJ whole genome shotgun (WGS) entry which is preliminary data.</text>
</comment>
<proteinExistence type="predicted"/>
<evidence type="ECO:0000256" key="1">
    <source>
        <dbReference type="SAM" id="Phobius"/>
    </source>
</evidence>
<dbReference type="AlphaFoldDB" id="A0A9X2M5V5"/>
<evidence type="ECO:0000313" key="3">
    <source>
        <dbReference type="Proteomes" id="UP001142400"/>
    </source>
</evidence>
<sequence length="163" mass="16954">MTESPGLSGVDNCASSDGDEASLRPGPLWRHALWAAGVTILGVGLGWAGASFRSGPDEFGMPLAAPGQVRPYLLAWTATGLTAAAALRAVAARVPLHGPDTLVVILTFMGTRLSLGFRPEPPVLAASAAAALTAAFIWCALALRRGFRGYRRRRVTSGGREAD</sequence>
<protein>
    <submittedName>
        <fullName evidence="2">Uncharacterized protein</fullName>
    </submittedName>
</protein>